<dbReference type="Pfam" id="PF14748">
    <property type="entry name" value="P5CR_dimer"/>
    <property type="match status" value="1"/>
</dbReference>
<comment type="catalytic activity">
    <reaction evidence="4">
        <text>L-proline + NAD(+) = (S)-1-pyrroline-5-carboxylate + NADH + 2 H(+)</text>
        <dbReference type="Rhea" id="RHEA:14105"/>
        <dbReference type="ChEBI" id="CHEBI:15378"/>
        <dbReference type="ChEBI" id="CHEBI:17388"/>
        <dbReference type="ChEBI" id="CHEBI:57540"/>
        <dbReference type="ChEBI" id="CHEBI:57945"/>
        <dbReference type="ChEBI" id="CHEBI:60039"/>
        <dbReference type="EC" id="1.5.1.2"/>
    </reaction>
</comment>
<dbReference type="HAMAP" id="MF_01925">
    <property type="entry name" value="P5C_reductase"/>
    <property type="match status" value="1"/>
</dbReference>
<keyword evidence="4 6" id="KW-0641">Proline biosynthesis</keyword>
<comment type="similarity">
    <text evidence="1 4 6">Belongs to the pyrroline-5-carboxylate reductase family.</text>
</comment>
<feature type="domain" description="Pyrroline-5-carboxylate reductase dimerisation" evidence="8">
    <location>
        <begin position="161"/>
        <end position="265"/>
    </location>
</feature>
<evidence type="ECO:0000256" key="6">
    <source>
        <dbReference type="RuleBase" id="RU003903"/>
    </source>
</evidence>
<dbReference type="Gene3D" id="3.40.50.720">
    <property type="entry name" value="NAD(P)-binding Rossmann-like Domain"/>
    <property type="match status" value="1"/>
</dbReference>
<keyword evidence="10" id="KW-1185">Reference proteome</keyword>
<dbReference type="InterPro" id="IPR028939">
    <property type="entry name" value="P5C_Rdtase_cat_N"/>
</dbReference>
<evidence type="ECO:0000256" key="1">
    <source>
        <dbReference type="ARBA" id="ARBA00005525"/>
    </source>
</evidence>
<evidence type="ECO:0000259" key="8">
    <source>
        <dbReference type="Pfam" id="PF14748"/>
    </source>
</evidence>
<proteinExistence type="inferred from homology"/>
<evidence type="ECO:0000256" key="2">
    <source>
        <dbReference type="ARBA" id="ARBA00022857"/>
    </source>
</evidence>
<dbReference type="InterPro" id="IPR053790">
    <property type="entry name" value="P5CR-like_CS"/>
</dbReference>
<comment type="caution">
    <text evidence="9">The sequence shown here is derived from an EMBL/GenBank/DDBJ whole genome shotgun (WGS) entry which is preliminary data.</text>
</comment>
<dbReference type="PROSITE" id="PS00521">
    <property type="entry name" value="P5CR"/>
    <property type="match status" value="1"/>
</dbReference>
<comment type="catalytic activity">
    <reaction evidence="4 6">
        <text>L-proline + NADP(+) = (S)-1-pyrroline-5-carboxylate + NADPH + 2 H(+)</text>
        <dbReference type="Rhea" id="RHEA:14109"/>
        <dbReference type="ChEBI" id="CHEBI:15378"/>
        <dbReference type="ChEBI" id="CHEBI:17388"/>
        <dbReference type="ChEBI" id="CHEBI:57783"/>
        <dbReference type="ChEBI" id="CHEBI:58349"/>
        <dbReference type="ChEBI" id="CHEBI:60039"/>
        <dbReference type="EC" id="1.5.1.2"/>
    </reaction>
</comment>
<dbReference type="InterPro" id="IPR000304">
    <property type="entry name" value="Pyrroline-COOH_reductase"/>
</dbReference>
<comment type="pathway">
    <text evidence="4 6">Amino-acid biosynthesis; L-proline biosynthesis; L-proline from L-glutamate 5-semialdehyde: step 1/1.</text>
</comment>
<organism evidence="9 10">
    <name type="scientific">Rubrivivax gelatinosus</name>
    <name type="common">Rhodocyclus gelatinosus</name>
    <name type="synonym">Rhodopseudomonas gelatinosa</name>
    <dbReference type="NCBI Taxonomy" id="28068"/>
    <lineage>
        <taxon>Bacteria</taxon>
        <taxon>Pseudomonadati</taxon>
        <taxon>Pseudomonadota</taxon>
        <taxon>Betaproteobacteria</taxon>
        <taxon>Burkholderiales</taxon>
        <taxon>Sphaerotilaceae</taxon>
        <taxon>Rubrivivax</taxon>
    </lineage>
</organism>
<dbReference type="NCBIfam" id="TIGR00112">
    <property type="entry name" value="proC"/>
    <property type="match status" value="1"/>
</dbReference>
<keyword evidence="4 6" id="KW-0028">Amino-acid biosynthesis</keyword>
<protein>
    <recommendedName>
        <fullName evidence="4 5">Pyrroline-5-carboxylate reductase</fullName>
        <shortName evidence="4">P5C reductase</shortName>
        <shortName evidence="4">P5CR</shortName>
        <ecNumber evidence="4 5">1.5.1.2</ecNumber>
    </recommendedName>
    <alternativeName>
        <fullName evidence="4">PCA reductase</fullName>
    </alternativeName>
</protein>
<reference evidence="9" key="2">
    <citation type="journal article" date="2020" name="Microorganisms">
        <title>Osmotic Adaptation and Compatible Solute Biosynthesis of Phototrophic Bacteria as Revealed from Genome Analyses.</title>
        <authorList>
            <person name="Imhoff J.F."/>
            <person name="Rahn T."/>
            <person name="Kunzel S."/>
            <person name="Keller A."/>
            <person name="Neulinger S.C."/>
        </authorList>
    </citation>
    <scope>NUCLEOTIDE SEQUENCE</scope>
    <source>
        <strain evidence="9">IM 151</strain>
    </source>
</reference>
<dbReference type="EMBL" id="NRRU01000016">
    <property type="protein sequence ID" value="MBK1712354.1"/>
    <property type="molecule type" value="Genomic_DNA"/>
</dbReference>
<dbReference type="SUPFAM" id="SSF51735">
    <property type="entry name" value="NAD(P)-binding Rossmann-fold domains"/>
    <property type="match status" value="1"/>
</dbReference>
<evidence type="ECO:0000256" key="4">
    <source>
        <dbReference type="HAMAP-Rule" id="MF_01925"/>
    </source>
</evidence>
<dbReference type="InterPro" id="IPR029036">
    <property type="entry name" value="P5CR_dimer"/>
</dbReference>
<dbReference type="InterPro" id="IPR036291">
    <property type="entry name" value="NAD(P)-bd_dom_sf"/>
</dbReference>
<evidence type="ECO:0000259" key="7">
    <source>
        <dbReference type="Pfam" id="PF03807"/>
    </source>
</evidence>
<dbReference type="Gene3D" id="1.10.3730.10">
    <property type="entry name" value="ProC C-terminal domain-like"/>
    <property type="match status" value="1"/>
</dbReference>
<keyword evidence="3 4" id="KW-0560">Oxidoreductase</keyword>
<keyword evidence="4" id="KW-0963">Cytoplasm</keyword>
<dbReference type="Pfam" id="PF03807">
    <property type="entry name" value="F420_oxidored"/>
    <property type="match status" value="1"/>
</dbReference>
<reference evidence="9" key="1">
    <citation type="submission" date="2017-08" db="EMBL/GenBank/DDBJ databases">
        <authorList>
            <person name="Imhoff J.F."/>
            <person name="Rahn T."/>
            <person name="Kuenzel S."/>
            <person name="Neulinger S.C."/>
        </authorList>
    </citation>
    <scope>NUCLEOTIDE SEQUENCE</scope>
    <source>
        <strain evidence="9">IM 151</strain>
    </source>
</reference>
<gene>
    <name evidence="4" type="primary">proC</name>
    <name evidence="9" type="ORF">CKO43_06120</name>
</gene>
<dbReference type="Proteomes" id="UP001041814">
    <property type="component" value="Unassembled WGS sequence"/>
</dbReference>
<dbReference type="PANTHER" id="PTHR11645:SF0">
    <property type="entry name" value="PYRROLINE-5-CARBOXYLATE REDUCTASE 3"/>
    <property type="match status" value="1"/>
</dbReference>
<evidence type="ECO:0000313" key="10">
    <source>
        <dbReference type="Proteomes" id="UP001041814"/>
    </source>
</evidence>
<dbReference type="SUPFAM" id="SSF48179">
    <property type="entry name" value="6-phosphogluconate dehydrogenase C-terminal domain-like"/>
    <property type="match status" value="1"/>
</dbReference>
<sequence length="271" mass="27561">MNPSNIAFIGGGNMAGALIGGLLKSGRAPASILVVEPFAAQRERLQREFGLAPLAEAGPALASAGTVVWAVKPQLFREAAAPCAAHIGGALQLSVMAGVRSDAIAAASGSERVVRAMPNTPALIGRGIAGLYARDAVTPAERGVIEALLAPTGRTVWVDREADLDAVTALSGSGPAYVFYVLEAMMKAGVEMGLPEAQARALALATFDGATALAEASPLPPAELRAQVTSKGGTTYAAITSMEADGVGPALVRAMGRARERARELGDEFGS</sequence>
<name>A0ABS1DSM9_RUBGE</name>
<comment type="subcellular location">
    <subcellularLocation>
        <location evidence="4">Cytoplasm</location>
    </subcellularLocation>
</comment>
<keyword evidence="2 4" id="KW-0521">NADP</keyword>
<feature type="domain" description="Pyrroline-5-carboxylate reductase catalytic N-terminal" evidence="7">
    <location>
        <begin position="6"/>
        <end position="98"/>
    </location>
</feature>
<dbReference type="EC" id="1.5.1.2" evidence="4 5"/>
<dbReference type="PANTHER" id="PTHR11645">
    <property type="entry name" value="PYRROLINE-5-CARBOXYLATE REDUCTASE"/>
    <property type="match status" value="1"/>
</dbReference>
<evidence type="ECO:0000256" key="3">
    <source>
        <dbReference type="ARBA" id="ARBA00023002"/>
    </source>
</evidence>
<dbReference type="PIRSF" id="PIRSF000193">
    <property type="entry name" value="Pyrrol-5-carb_rd"/>
    <property type="match status" value="1"/>
</dbReference>
<dbReference type="RefSeq" id="WP_200378163.1">
    <property type="nucleotide sequence ID" value="NZ_NRRU01000016.1"/>
</dbReference>
<comment type="function">
    <text evidence="4">Catalyzes the reduction of 1-pyrroline-5-carboxylate (PCA) to L-proline.</text>
</comment>
<evidence type="ECO:0000313" key="9">
    <source>
        <dbReference type="EMBL" id="MBK1712354.1"/>
    </source>
</evidence>
<dbReference type="InterPro" id="IPR008927">
    <property type="entry name" value="6-PGluconate_DH-like_C_sf"/>
</dbReference>
<accession>A0ABS1DSM9</accession>
<evidence type="ECO:0000256" key="5">
    <source>
        <dbReference type="NCBIfam" id="TIGR00112"/>
    </source>
</evidence>